<dbReference type="GO" id="GO:0008146">
    <property type="term" value="F:sulfotransferase activity"/>
    <property type="evidence" value="ECO:0007669"/>
    <property type="project" value="TreeGrafter"/>
</dbReference>
<accession>A0A366HZ32</accession>
<dbReference type="AlphaFoldDB" id="A0A366HZ32"/>
<dbReference type="FunFam" id="3.40.50.720:FF:000080">
    <property type="entry name" value="Thiazole biosynthesis adenylyltransferase ThiF"/>
    <property type="match status" value="1"/>
</dbReference>
<dbReference type="PANTHER" id="PTHR10953:SF102">
    <property type="entry name" value="ADENYLYLTRANSFERASE AND SULFURTRANSFERASE MOCS3"/>
    <property type="match status" value="1"/>
</dbReference>
<feature type="domain" description="THIF-type NAD/FAD binding fold" evidence="2">
    <location>
        <begin position="236"/>
        <end position="453"/>
    </location>
</feature>
<dbReference type="InterPro" id="IPR045886">
    <property type="entry name" value="ThiF/MoeB/HesA"/>
</dbReference>
<dbReference type="Pfam" id="PF00899">
    <property type="entry name" value="ThiF"/>
    <property type="match status" value="1"/>
</dbReference>
<protein>
    <submittedName>
        <fullName evidence="3">Molybdopterin/thiamine biosynthesis adenylyltransferase</fullName>
    </submittedName>
</protein>
<dbReference type="Gene3D" id="3.40.50.720">
    <property type="entry name" value="NAD(P)-binding Rossmann-like Domain"/>
    <property type="match status" value="1"/>
</dbReference>
<comment type="similarity">
    <text evidence="1">Belongs to the HesA/MoeB/ThiF family.</text>
</comment>
<dbReference type="RefSeq" id="WP_113921594.1">
    <property type="nucleotide sequence ID" value="NZ_QNRX01000020.1"/>
</dbReference>
<gene>
    <name evidence="3" type="ORF">DES36_12047</name>
</gene>
<reference evidence="3 4" key="1">
    <citation type="submission" date="2018-06" db="EMBL/GenBank/DDBJ databases">
        <title>Genomic Encyclopedia of Type Strains, Phase IV (KMG-IV): sequencing the most valuable type-strain genomes for metagenomic binning, comparative biology and taxonomic classification.</title>
        <authorList>
            <person name="Goeker M."/>
        </authorList>
    </citation>
    <scope>NUCLEOTIDE SEQUENCE [LARGE SCALE GENOMIC DNA]</scope>
    <source>
        <strain evidence="3 4">DSM 22112</strain>
    </source>
</reference>
<dbReference type="InterPro" id="IPR000594">
    <property type="entry name" value="ThiF_NAD_FAD-bd"/>
</dbReference>
<keyword evidence="3" id="KW-0548">Nucleotidyltransferase</keyword>
<dbReference type="CDD" id="cd00757">
    <property type="entry name" value="ThiF_MoeB_HesA_family"/>
    <property type="match status" value="1"/>
</dbReference>
<dbReference type="GO" id="GO:0016779">
    <property type="term" value="F:nucleotidyltransferase activity"/>
    <property type="evidence" value="ECO:0007669"/>
    <property type="project" value="UniProtKB-KW"/>
</dbReference>
<evidence type="ECO:0000313" key="3">
    <source>
        <dbReference type="EMBL" id="RBP59105.1"/>
    </source>
</evidence>
<keyword evidence="4" id="KW-1185">Reference proteome</keyword>
<evidence type="ECO:0000259" key="2">
    <source>
        <dbReference type="Pfam" id="PF00899"/>
    </source>
</evidence>
<evidence type="ECO:0000313" key="4">
    <source>
        <dbReference type="Proteomes" id="UP000253490"/>
    </source>
</evidence>
<dbReference type="OrthoDB" id="9804286at2"/>
<dbReference type="GO" id="GO:0008641">
    <property type="term" value="F:ubiquitin-like modifier activating enzyme activity"/>
    <property type="evidence" value="ECO:0007669"/>
    <property type="project" value="InterPro"/>
</dbReference>
<dbReference type="PANTHER" id="PTHR10953">
    <property type="entry name" value="UBIQUITIN-ACTIVATING ENZYME E1"/>
    <property type="match status" value="1"/>
</dbReference>
<name>A0A366HZ32_9FIRM</name>
<organism evidence="3 4">
    <name type="scientific">Alkalibaculum bacchi</name>
    <dbReference type="NCBI Taxonomy" id="645887"/>
    <lineage>
        <taxon>Bacteria</taxon>
        <taxon>Bacillati</taxon>
        <taxon>Bacillota</taxon>
        <taxon>Clostridia</taxon>
        <taxon>Eubacteriales</taxon>
        <taxon>Eubacteriaceae</taxon>
        <taxon>Alkalibaculum</taxon>
    </lineage>
</organism>
<proteinExistence type="inferred from homology"/>
<keyword evidence="3" id="KW-0808">Transferase</keyword>
<dbReference type="GO" id="GO:0004792">
    <property type="term" value="F:thiosulfate-cyanide sulfurtransferase activity"/>
    <property type="evidence" value="ECO:0007669"/>
    <property type="project" value="TreeGrafter"/>
</dbReference>
<dbReference type="Proteomes" id="UP000253490">
    <property type="component" value="Unassembled WGS sequence"/>
</dbReference>
<evidence type="ECO:0000256" key="1">
    <source>
        <dbReference type="ARBA" id="ARBA00009919"/>
    </source>
</evidence>
<dbReference type="EMBL" id="QNRX01000020">
    <property type="protein sequence ID" value="RBP59105.1"/>
    <property type="molecule type" value="Genomic_DNA"/>
</dbReference>
<dbReference type="GO" id="GO:0005829">
    <property type="term" value="C:cytosol"/>
    <property type="evidence" value="ECO:0007669"/>
    <property type="project" value="TreeGrafter"/>
</dbReference>
<comment type="caution">
    <text evidence="3">The sequence shown here is derived from an EMBL/GenBank/DDBJ whole genome shotgun (WGS) entry which is preliminary data.</text>
</comment>
<dbReference type="InterPro" id="IPR035985">
    <property type="entry name" value="Ubiquitin-activating_enz"/>
</dbReference>
<dbReference type="SUPFAM" id="SSF69572">
    <property type="entry name" value="Activating enzymes of the ubiquitin-like proteins"/>
    <property type="match status" value="2"/>
</dbReference>
<sequence length="477" mass="53588">MILAKEQISRYLRHIIMPEISGPGQKKLLESIVLVYGESMKELSPMIYYLAASGIGKIYCSLDDENNFDDLLENIHDLNNDIEICLIDSEHLVEEANFKIILGSDDFFSEKISIMKDKAFIPTVVAITTEWKGFFQSFDEEKIYNQFISMFQKFNKTKKNDIKHNSYGKLITDFILGTICVVEGIKLCLKLDDVLNDLLYFDILTMEVNNIRLDKIDMYIRDNKDERIDIDYNDINEKLSKSKVLIIGTGGLGSPAAFALAYAGVGTIGLVDSDVVEISNLNRQILHSASRIGMPKVESAKLFLNAINPYININTYNIDFNKEVSDMVNDYDIVISAVDNIQTRYLINDACYFAKKIDIEAGVLRFHGTNTTIVPDKGHCYRCLTPDISTNGLSCAETGVLGPIPGIMGFIQAAEAIKLIGDIGVTLKDKILMYDALDRDITIINVDKNPECPLCGEHPTIDEIKEYRLSCNDNVLD</sequence>